<keyword evidence="3" id="KW-1185">Reference proteome</keyword>
<dbReference type="Pfam" id="PF12118">
    <property type="entry name" value="SprA-related"/>
    <property type="match status" value="1"/>
</dbReference>
<feature type="compositionally biased region" description="Basic and acidic residues" evidence="1">
    <location>
        <begin position="157"/>
        <end position="168"/>
    </location>
</feature>
<dbReference type="InterPro" id="IPR021973">
    <property type="entry name" value="SprA-related"/>
</dbReference>
<proteinExistence type="predicted"/>
<dbReference type="EMBL" id="NXGX01000006">
    <property type="protein sequence ID" value="PKR57562.1"/>
    <property type="molecule type" value="Genomic_DNA"/>
</dbReference>
<feature type="compositionally biased region" description="Polar residues" evidence="1">
    <location>
        <begin position="75"/>
        <end position="99"/>
    </location>
</feature>
<dbReference type="RefSeq" id="WP_101303922.1">
    <property type="nucleotide sequence ID" value="NZ_NXGX01000006.1"/>
</dbReference>
<name>A0A2N3L412_9PROT</name>
<comment type="caution">
    <text evidence="2">The sequence shown here is derived from an EMBL/GenBank/DDBJ whole genome shotgun (WGS) entry which is preliminary data.</text>
</comment>
<dbReference type="AlphaFoldDB" id="A0A2N3L412"/>
<organism evidence="2 3">
    <name type="scientific">Thalassospira lohafexi</name>
    <dbReference type="NCBI Taxonomy" id="744227"/>
    <lineage>
        <taxon>Bacteria</taxon>
        <taxon>Pseudomonadati</taxon>
        <taxon>Pseudomonadota</taxon>
        <taxon>Alphaproteobacteria</taxon>
        <taxon>Rhodospirillales</taxon>
        <taxon>Thalassospiraceae</taxon>
        <taxon>Thalassospira</taxon>
    </lineage>
</organism>
<feature type="region of interest" description="Disordered" evidence="1">
    <location>
        <begin position="63"/>
        <end position="126"/>
    </location>
</feature>
<dbReference type="Proteomes" id="UP000233332">
    <property type="component" value="Unassembled WGS sequence"/>
</dbReference>
<reference evidence="2 3" key="1">
    <citation type="submission" date="2017-09" db="EMBL/GenBank/DDBJ databases">
        <title>Biodiversity and function of Thalassospira species in the particle-attached aromatic-hydrocarbon-degrading consortia from the surface seawater of the China South Sea.</title>
        <authorList>
            <person name="Dong C."/>
            <person name="Lai Q."/>
            <person name="Shao Z."/>
        </authorList>
    </citation>
    <scope>NUCLEOTIDE SEQUENCE [LARGE SCALE GENOMIC DNA]</scope>
    <source>
        <strain evidence="2 3">139Z-12</strain>
    </source>
</reference>
<accession>A0A2N3L412</accession>
<gene>
    <name evidence="2" type="ORF">COO92_16630</name>
</gene>
<feature type="region of interest" description="Disordered" evidence="1">
    <location>
        <begin position="147"/>
        <end position="181"/>
    </location>
</feature>
<protein>
    <recommendedName>
        <fullName evidence="4">SprA-related family protein</fullName>
    </recommendedName>
</protein>
<evidence type="ECO:0000313" key="2">
    <source>
        <dbReference type="EMBL" id="PKR57562.1"/>
    </source>
</evidence>
<evidence type="ECO:0000256" key="1">
    <source>
        <dbReference type="SAM" id="MobiDB-lite"/>
    </source>
</evidence>
<sequence length="314" mass="31482">MIQAGAIQVIPGSGGQLGQVIATRALPGSGSQPTVNGSGGTNTVAPSTQPAAVAIVPLASNAPKPLPPASSPPSYQQATQTTSVQAFNSQSATGQSATGQGADGQPAVPQAPPAPAPPPPQQTAPIQSAASVVTIIQQLDPRDIDGEAASQQTDTRSPAERQQQEREATPQSARQPTSNPAILTASEREIIQELSARDAIVRTEEESHQTLAGANAGMISYSYSAGPDGRLYATGGKVSIHPLQGLEGVAAIANQAAISRAASVPGSSAADFNVAKGASKNISTMIASQASAAAESYRNTIGLNTTPGTVDLSG</sequence>
<feature type="compositionally biased region" description="Polar residues" evidence="1">
    <location>
        <begin position="169"/>
        <end position="181"/>
    </location>
</feature>
<evidence type="ECO:0008006" key="4">
    <source>
        <dbReference type="Google" id="ProtNLM"/>
    </source>
</evidence>
<feature type="compositionally biased region" description="Pro residues" evidence="1">
    <location>
        <begin position="109"/>
        <end position="122"/>
    </location>
</feature>
<evidence type="ECO:0000313" key="3">
    <source>
        <dbReference type="Proteomes" id="UP000233332"/>
    </source>
</evidence>